<name>A0A9E9LDA2_9BURK</name>
<sequence>MNAITHKIHQAMLFGSLPACMVAMILFRDPSSDQPMHDMPGGANRFINRSRTISMPLPVAERGSRYVGRRIRKTVVR</sequence>
<accession>A0A9E9LDA2</accession>
<dbReference type="EMBL" id="CP098248">
    <property type="protein sequence ID" value="WAV97789.1"/>
    <property type="molecule type" value="Genomic_DNA"/>
</dbReference>
<proteinExistence type="predicted"/>
<dbReference type="RefSeq" id="WP_269265328.1">
    <property type="nucleotide sequence ID" value="NZ_CP098247.1"/>
</dbReference>
<evidence type="ECO:0000313" key="3">
    <source>
        <dbReference type="Proteomes" id="UP001164794"/>
    </source>
</evidence>
<protein>
    <submittedName>
        <fullName evidence="1">Uncharacterized protein</fullName>
    </submittedName>
</protein>
<dbReference type="Proteomes" id="UP001164794">
    <property type="component" value="Chromosome"/>
</dbReference>
<organism evidence="1">
    <name type="scientific">Oxalobacter aliiformigenes</name>
    <dbReference type="NCBI Taxonomy" id="2946593"/>
    <lineage>
        <taxon>Bacteria</taxon>
        <taxon>Pseudomonadati</taxon>
        <taxon>Pseudomonadota</taxon>
        <taxon>Betaproteobacteria</taxon>
        <taxon>Burkholderiales</taxon>
        <taxon>Oxalobacteraceae</taxon>
        <taxon>Oxalobacter</taxon>
    </lineage>
</organism>
<dbReference type="EMBL" id="CP098251">
    <property type="protein sequence ID" value="WAV91985.1"/>
    <property type="molecule type" value="Genomic_DNA"/>
</dbReference>
<dbReference type="AlphaFoldDB" id="A0A9E9LDA2"/>
<dbReference type="Proteomes" id="UP001164819">
    <property type="component" value="Chromosome"/>
</dbReference>
<keyword evidence="3" id="KW-1185">Reference proteome</keyword>
<reference evidence="1" key="2">
    <citation type="journal article" date="2022" name="Front. Microbiol.">
        <title>New perspectives on an old grouping: The genomic and phenotypic variability of Oxalobacter formigenes and the implications for calcium oxalate stone prevention.</title>
        <authorList>
            <person name="Chmiel J.A."/>
            <person name="Carr C."/>
            <person name="Stuivenberg G.A."/>
            <person name="Venema R."/>
            <person name="Chanyi R.M."/>
            <person name="Al K.F."/>
            <person name="Giguere D."/>
            <person name="Say H."/>
            <person name="Akouris P.P."/>
            <person name="Dominguez Romero S.A."/>
            <person name="Kwong A."/>
            <person name="Tai V."/>
            <person name="Koval S.F."/>
            <person name="Razvi H."/>
            <person name="Bjazevic J."/>
            <person name="Burton J.P."/>
        </authorList>
    </citation>
    <scope>NUCLEOTIDE SEQUENCE</scope>
    <source>
        <strain evidence="1">OxK</strain>
    </source>
</reference>
<gene>
    <name evidence="2" type="ORF">NB645_03420</name>
    <name evidence="1" type="ORF">NB646_04510</name>
</gene>
<evidence type="ECO:0000313" key="2">
    <source>
        <dbReference type="EMBL" id="WAV97789.1"/>
    </source>
</evidence>
<reference evidence="2" key="1">
    <citation type="journal article" date="2022" name="Front. Microbiol.">
        <title>New perspectives on an old grouping: The genomic and phenotypic variability of Oxalobacter formigenes and the implications for calcium oxalate stone prevention.</title>
        <authorList>
            <person name="Chmiel J.A."/>
            <person name="Carr C."/>
            <person name="Stuivenberg G.A."/>
            <person name="Venema R."/>
            <person name="Chanyi R.M."/>
            <person name="Al K.F."/>
            <person name="Giguere D."/>
            <person name="Say H."/>
            <person name="Akouris P.P."/>
            <person name="Dominguez Romero S.A."/>
            <person name="Kwong A."/>
            <person name="Tai V."/>
            <person name="Koval S.F."/>
            <person name="Razvi H."/>
            <person name="Bjazevic J."/>
            <person name="Burton J.P."/>
        </authorList>
    </citation>
    <scope>NUCLEOTIDE SEQUENCE</scope>
    <source>
        <strain evidence="2">HOxNP-1</strain>
    </source>
</reference>
<evidence type="ECO:0000313" key="1">
    <source>
        <dbReference type="EMBL" id="WAV91985.1"/>
    </source>
</evidence>